<protein>
    <submittedName>
        <fullName evidence="13">Thrombospondin type 3 repeat-containing protein</fullName>
    </submittedName>
</protein>
<dbReference type="GO" id="GO:0046930">
    <property type="term" value="C:pore complex"/>
    <property type="evidence" value="ECO:0007669"/>
    <property type="project" value="UniProtKB-KW"/>
</dbReference>
<dbReference type="GO" id="GO:0005509">
    <property type="term" value="F:calcium ion binding"/>
    <property type="evidence" value="ECO:0007669"/>
    <property type="project" value="InterPro"/>
</dbReference>
<dbReference type="GO" id="GO:0007155">
    <property type="term" value="P:cell adhesion"/>
    <property type="evidence" value="ECO:0007669"/>
    <property type="project" value="InterPro"/>
</dbReference>
<dbReference type="EMBL" id="FWXS01000003">
    <property type="protein sequence ID" value="SMC49211.1"/>
    <property type="molecule type" value="Genomic_DNA"/>
</dbReference>
<dbReference type="STRING" id="1434700.SAMN06296427_10356"/>
<dbReference type="InterPro" id="IPR011250">
    <property type="entry name" value="OMP/PagP_B-barrel"/>
</dbReference>
<sequence>MKKFNLLLTALTVLILSSTVLNAQNKRDPWAVTVGAHAVDHTSVRGVGNEFFNYNNYSIVPPLSKLSIIRNLNRSFDLDLTASVGEIDNNRLRISDEFFINAGLGLRYKLANGYILGENSWFDPYIRIGANYHRYDYTSLGDVVPVGFEVYGNDGGDATTEVVDVLNAAPKTAKDHFAVSGGLGINLWFTKNFGLNIASDYNWVPSTKSDYFDFFQHSVGVTFRFGNKDRDGDGIEDKDDACPDTPGVPSDDPECHGCPDTDGDGICDNKDACPDEAGPAENNGCPILDRDGDGILDEDDDCPDTPGVASSIPGCNGCPDSDGDGVCDSKDKCPNEFGTVENDGCPEIADNCTDIQAIKDALKSVLFEYNSDKLTTQSMATLDVIAPILTSDKIKNARWLVEGHTDSKGSDKYNMELSKKRAASVEAYLTSKGVPSSILKSVGFGESLPITTNDTDDGRARNRRVELKFADSNFQPAAIEVTGDCANVQIADLSKMIYFQTGTHTLVEASKQSLNVIAQYLKATEGNYEIQGHTDDVGSDANNLTLSQKRAQTVLDYLVAQGAPASRLKAVGYGEAQPKFDNKTVDGRAQNRRIEIVKQ</sequence>
<keyword evidence="4" id="KW-0812">Transmembrane</keyword>
<keyword evidence="7" id="KW-0626">Porin</keyword>
<dbReference type="OrthoDB" id="9805336at2"/>
<dbReference type="GO" id="GO:0015288">
    <property type="term" value="F:porin activity"/>
    <property type="evidence" value="ECO:0007669"/>
    <property type="project" value="UniProtKB-KW"/>
</dbReference>
<dbReference type="SUPFAM" id="SSF103647">
    <property type="entry name" value="TSP type-3 repeat"/>
    <property type="match status" value="1"/>
</dbReference>
<gene>
    <name evidence="13" type="ORF">SAMN06296427_10356</name>
</gene>
<dbReference type="GO" id="GO:0006811">
    <property type="term" value="P:monoatomic ion transport"/>
    <property type="evidence" value="ECO:0007669"/>
    <property type="project" value="UniProtKB-KW"/>
</dbReference>
<dbReference type="Pfam" id="PF00691">
    <property type="entry name" value="OmpA"/>
    <property type="match status" value="2"/>
</dbReference>
<dbReference type="Gene3D" id="2.40.160.20">
    <property type="match status" value="1"/>
</dbReference>
<evidence type="ECO:0000256" key="2">
    <source>
        <dbReference type="ARBA" id="ARBA00022448"/>
    </source>
</evidence>
<dbReference type="SUPFAM" id="SSF56925">
    <property type="entry name" value="OMPA-like"/>
    <property type="match status" value="1"/>
</dbReference>
<feature type="signal peptide" evidence="11">
    <location>
        <begin position="1"/>
        <end position="23"/>
    </location>
</feature>
<keyword evidence="8 10" id="KW-0472">Membrane</keyword>
<reference evidence="13 14" key="1">
    <citation type="submission" date="2017-04" db="EMBL/GenBank/DDBJ databases">
        <authorList>
            <person name="Afonso C.L."/>
            <person name="Miller P.J."/>
            <person name="Scott M.A."/>
            <person name="Spackman E."/>
            <person name="Goraichik I."/>
            <person name="Dimitrov K.M."/>
            <person name="Suarez D.L."/>
            <person name="Swayne D.E."/>
        </authorList>
    </citation>
    <scope>NUCLEOTIDE SEQUENCE [LARGE SCALE GENOMIC DNA]</scope>
    <source>
        <strain evidence="13 14">CGMCC 1.12708</strain>
    </source>
</reference>
<evidence type="ECO:0000256" key="1">
    <source>
        <dbReference type="ARBA" id="ARBA00004571"/>
    </source>
</evidence>
<dbReference type="InterPro" id="IPR028974">
    <property type="entry name" value="TSP_type-3_rpt"/>
</dbReference>
<dbReference type="PANTHER" id="PTHR30329">
    <property type="entry name" value="STATOR ELEMENT OF FLAGELLAR MOTOR COMPLEX"/>
    <property type="match status" value="1"/>
</dbReference>
<proteinExistence type="predicted"/>
<dbReference type="PROSITE" id="PS51123">
    <property type="entry name" value="OMPA_2"/>
    <property type="match status" value="2"/>
</dbReference>
<dbReference type="AlphaFoldDB" id="A0A1W1ZMD8"/>
<evidence type="ECO:0000256" key="4">
    <source>
        <dbReference type="ARBA" id="ARBA00022692"/>
    </source>
</evidence>
<name>A0A1W1ZMD8_9FLAO</name>
<feature type="domain" description="OmpA-like" evidence="12">
    <location>
        <begin position="486"/>
        <end position="599"/>
    </location>
</feature>
<evidence type="ECO:0000256" key="10">
    <source>
        <dbReference type="PROSITE-ProRule" id="PRU00473"/>
    </source>
</evidence>
<feature type="domain" description="OmpA-like" evidence="12">
    <location>
        <begin position="354"/>
        <end position="473"/>
    </location>
</feature>
<evidence type="ECO:0000256" key="11">
    <source>
        <dbReference type="SAM" id="SignalP"/>
    </source>
</evidence>
<evidence type="ECO:0000256" key="9">
    <source>
        <dbReference type="ARBA" id="ARBA00023237"/>
    </source>
</evidence>
<dbReference type="GO" id="GO:0009279">
    <property type="term" value="C:cell outer membrane"/>
    <property type="evidence" value="ECO:0007669"/>
    <property type="project" value="UniProtKB-SubCell"/>
</dbReference>
<dbReference type="CDD" id="cd07185">
    <property type="entry name" value="OmpA_C-like"/>
    <property type="match status" value="2"/>
</dbReference>
<keyword evidence="2" id="KW-0813">Transport</keyword>
<dbReference type="PRINTS" id="PR01021">
    <property type="entry name" value="OMPADOMAIN"/>
</dbReference>
<keyword evidence="5 11" id="KW-0732">Signal</keyword>
<dbReference type="PANTHER" id="PTHR30329:SF21">
    <property type="entry name" value="LIPOPROTEIN YIAD-RELATED"/>
    <property type="match status" value="1"/>
</dbReference>
<dbReference type="Proteomes" id="UP000192393">
    <property type="component" value="Unassembled WGS sequence"/>
</dbReference>
<evidence type="ECO:0000256" key="8">
    <source>
        <dbReference type="ARBA" id="ARBA00023136"/>
    </source>
</evidence>
<evidence type="ECO:0000313" key="13">
    <source>
        <dbReference type="EMBL" id="SMC49211.1"/>
    </source>
</evidence>
<dbReference type="Pfam" id="PF02412">
    <property type="entry name" value="TSP_3"/>
    <property type="match status" value="1"/>
</dbReference>
<evidence type="ECO:0000256" key="7">
    <source>
        <dbReference type="ARBA" id="ARBA00023114"/>
    </source>
</evidence>
<dbReference type="Gene3D" id="3.30.1330.60">
    <property type="entry name" value="OmpA-like domain"/>
    <property type="match status" value="2"/>
</dbReference>
<keyword evidence="9" id="KW-0998">Cell outer membrane</keyword>
<evidence type="ECO:0000256" key="6">
    <source>
        <dbReference type="ARBA" id="ARBA00023065"/>
    </source>
</evidence>
<comment type="subcellular location">
    <subcellularLocation>
        <location evidence="1">Cell outer membrane</location>
        <topology evidence="1">Multi-pass membrane protein</topology>
    </subcellularLocation>
</comment>
<dbReference type="InterPro" id="IPR006665">
    <property type="entry name" value="OmpA-like"/>
</dbReference>
<keyword evidence="6" id="KW-0406">Ion transport</keyword>
<keyword evidence="14" id="KW-1185">Reference proteome</keyword>
<evidence type="ECO:0000313" key="14">
    <source>
        <dbReference type="Proteomes" id="UP000192393"/>
    </source>
</evidence>
<dbReference type="SUPFAM" id="SSF103088">
    <property type="entry name" value="OmpA-like"/>
    <property type="match status" value="2"/>
</dbReference>
<accession>A0A1W1ZMD8</accession>
<keyword evidence="3" id="KW-1134">Transmembrane beta strand</keyword>
<evidence type="ECO:0000259" key="12">
    <source>
        <dbReference type="PROSITE" id="PS51123"/>
    </source>
</evidence>
<dbReference type="InterPro" id="IPR050330">
    <property type="entry name" value="Bact_OuterMem_StrucFunc"/>
</dbReference>
<feature type="chain" id="PRO_5012732287" evidence="11">
    <location>
        <begin position="24"/>
        <end position="599"/>
    </location>
</feature>
<evidence type="ECO:0000256" key="3">
    <source>
        <dbReference type="ARBA" id="ARBA00022452"/>
    </source>
</evidence>
<dbReference type="InterPro" id="IPR006664">
    <property type="entry name" value="OMP_bac"/>
</dbReference>
<dbReference type="InterPro" id="IPR036737">
    <property type="entry name" value="OmpA-like_sf"/>
</dbReference>
<organism evidence="13 14">
    <name type="scientific">Moheibacter sediminis</name>
    <dbReference type="NCBI Taxonomy" id="1434700"/>
    <lineage>
        <taxon>Bacteria</taxon>
        <taxon>Pseudomonadati</taxon>
        <taxon>Bacteroidota</taxon>
        <taxon>Flavobacteriia</taxon>
        <taxon>Flavobacteriales</taxon>
        <taxon>Weeksellaceae</taxon>
        <taxon>Moheibacter</taxon>
    </lineage>
</organism>
<evidence type="ECO:0000256" key="5">
    <source>
        <dbReference type="ARBA" id="ARBA00022729"/>
    </source>
</evidence>
<dbReference type="InterPro" id="IPR003367">
    <property type="entry name" value="Thrombospondin_3-like_rpt"/>
</dbReference>